<dbReference type="EC" id="2.7.7.7" evidence="11"/>
<evidence type="ECO:0000259" key="12">
    <source>
        <dbReference type="SMART" id="SM00382"/>
    </source>
</evidence>
<organism evidence="13 14">
    <name type="scientific">Sphingomonas natans</name>
    <dbReference type="NCBI Taxonomy" id="3063330"/>
    <lineage>
        <taxon>Bacteria</taxon>
        <taxon>Pseudomonadati</taxon>
        <taxon>Pseudomonadota</taxon>
        <taxon>Alphaproteobacteria</taxon>
        <taxon>Sphingomonadales</taxon>
        <taxon>Sphingomonadaceae</taxon>
        <taxon>Sphingomonas</taxon>
    </lineage>
</organism>
<keyword evidence="5" id="KW-0479">Metal-binding</keyword>
<comment type="function">
    <text evidence="11">DNA polymerase III is a complex, multichain enzyme responsible for most of the replicative synthesis in bacteria. This DNA polymerase also exhibits 3' to 5' exonuclease activity.</text>
</comment>
<evidence type="ECO:0000256" key="5">
    <source>
        <dbReference type="ARBA" id="ARBA00022723"/>
    </source>
</evidence>
<dbReference type="Gene3D" id="3.40.50.300">
    <property type="entry name" value="P-loop containing nucleotide triphosphate hydrolases"/>
    <property type="match status" value="1"/>
</dbReference>
<dbReference type="Pfam" id="PF12169">
    <property type="entry name" value="DNA_pol3_gamma3"/>
    <property type="match status" value="1"/>
</dbReference>
<keyword evidence="9 11" id="KW-0239">DNA-directed DNA polymerase</keyword>
<dbReference type="GO" id="GO:0003887">
    <property type="term" value="F:DNA-directed DNA polymerase activity"/>
    <property type="evidence" value="ECO:0007669"/>
    <property type="project" value="UniProtKB-EC"/>
</dbReference>
<dbReference type="EMBL" id="JAUOTP010000008">
    <property type="protein sequence ID" value="MDO6415927.1"/>
    <property type="molecule type" value="Genomic_DNA"/>
</dbReference>
<dbReference type="Gene3D" id="1.10.8.60">
    <property type="match status" value="1"/>
</dbReference>
<dbReference type="CDD" id="cd00009">
    <property type="entry name" value="AAA"/>
    <property type="match status" value="1"/>
</dbReference>
<dbReference type="SMART" id="SM00382">
    <property type="entry name" value="AAA"/>
    <property type="match status" value="1"/>
</dbReference>
<evidence type="ECO:0000256" key="7">
    <source>
        <dbReference type="ARBA" id="ARBA00022833"/>
    </source>
</evidence>
<comment type="subunit">
    <text evidence="11">DNA polymerase III contains a core (composed of alpha, epsilon and theta chains) that associates with a tau subunit. This core dimerizes to form the POLIII' complex. PolIII' associates with the gamma complex (composed of gamma, delta, delta', psi and chi chains) and with the beta chain to form the complete DNA polymerase III complex.</text>
</comment>
<proteinExistence type="inferred from homology"/>
<keyword evidence="7" id="KW-0862">Zinc</keyword>
<reference evidence="13" key="1">
    <citation type="submission" date="2023-07" db="EMBL/GenBank/DDBJ databases">
        <authorList>
            <person name="Kim M."/>
        </authorList>
    </citation>
    <scope>NUCLEOTIDE SEQUENCE</scope>
    <source>
        <strain evidence="13">BIUV-7</strain>
    </source>
</reference>
<evidence type="ECO:0000256" key="10">
    <source>
        <dbReference type="ARBA" id="ARBA00049244"/>
    </source>
</evidence>
<dbReference type="Pfam" id="PF22608">
    <property type="entry name" value="DNAX_ATPase_lid"/>
    <property type="match status" value="1"/>
</dbReference>
<evidence type="ECO:0000256" key="2">
    <source>
        <dbReference type="ARBA" id="ARBA00022679"/>
    </source>
</evidence>
<dbReference type="InterPro" id="IPR008921">
    <property type="entry name" value="DNA_pol3_clamp-load_cplx_C"/>
</dbReference>
<comment type="caution">
    <text evidence="13">The sequence shown here is derived from an EMBL/GenBank/DDBJ whole genome shotgun (WGS) entry which is preliminary data.</text>
</comment>
<evidence type="ECO:0000313" key="13">
    <source>
        <dbReference type="EMBL" id="MDO6415927.1"/>
    </source>
</evidence>
<comment type="catalytic activity">
    <reaction evidence="10 11">
        <text>DNA(n) + a 2'-deoxyribonucleoside 5'-triphosphate = DNA(n+1) + diphosphate</text>
        <dbReference type="Rhea" id="RHEA:22508"/>
        <dbReference type="Rhea" id="RHEA-COMP:17339"/>
        <dbReference type="Rhea" id="RHEA-COMP:17340"/>
        <dbReference type="ChEBI" id="CHEBI:33019"/>
        <dbReference type="ChEBI" id="CHEBI:61560"/>
        <dbReference type="ChEBI" id="CHEBI:173112"/>
        <dbReference type="EC" id="2.7.7.7"/>
    </reaction>
</comment>
<dbReference type="Pfam" id="PF13177">
    <property type="entry name" value="DNA_pol3_delta2"/>
    <property type="match status" value="1"/>
</dbReference>
<dbReference type="SUPFAM" id="SSF48019">
    <property type="entry name" value="post-AAA+ oligomerization domain-like"/>
    <property type="match status" value="1"/>
</dbReference>
<evidence type="ECO:0000256" key="9">
    <source>
        <dbReference type="ARBA" id="ARBA00022932"/>
    </source>
</evidence>
<evidence type="ECO:0000256" key="1">
    <source>
        <dbReference type="ARBA" id="ARBA00006360"/>
    </source>
</evidence>
<gene>
    <name evidence="11" type="primary">dnaX</name>
    <name evidence="13" type="ORF">Q4F19_16165</name>
</gene>
<dbReference type="Proteomes" id="UP001169764">
    <property type="component" value="Unassembled WGS sequence"/>
</dbReference>
<evidence type="ECO:0000256" key="8">
    <source>
        <dbReference type="ARBA" id="ARBA00022840"/>
    </source>
</evidence>
<dbReference type="SUPFAM" id="SSF52540">
    <property type="entry name" value="P-loop containing nucleoside triphosphate hydrolases"/>
    <property type="match status" value="1"/>
</dbReference>
<dbReference type="Pfam" id="PF12362">
    <property type="entry name" value="DUF3646"/>
    <property type="match status" value="1"/>
</dbReference>
<dbReference type="InterPro" id="IPR027417">
    <property type="entry name" value="P-loop_NTPase"/>
</dbReference>
<dbReference type="PANTHER" id="PTHR11669">
    <property type="entry name" value="REPLICATION FACTOR C / DNA POLYMERASE III GAMMA-TAU SUBUNIT"/>
    <property type="match status" value="1"/>
</dbReference>
<keyword evidence="6 11" id="KW-0547">Nucleotide-binding</keyword>
<evidence type="ECO:0000256" key="11">
    <source>
        <dbReference type="RuleBase" id="RU364063"/>
    </source>
</evidence>
<sequence>MSESAPVYRVLARKYRPQRFTELIGQDAMVQTLGNAIRRDRLAHAFLLTGVRGVGKTSTARLIAKALNCIGPDGTGGPTIDPCGVCEPCVAIAEGRHIDVVEMDAASHTGVDDVREIIEAVRYSAVSARYKVYIVDEVHMLTKNAFNALLKTLEEPPAHVKFLFATTEVNKVPVTVLSRCQRFDLRRIPAESLAAHFQRVVDAEGVTVEEEALALIARAAEGSARDGLSILDQAIAHGAADGGVTADQVRDMLGLSDRGAIRRLFGQLLAGDVPAVLGSVAHQHALGVEPAALLKGLLETVHGVTRAKVGGADDLALSAEEREAFGDWASRMGFATLHRLWQLLLKGHAEVQTAVLPREAAEMALLRVVHASQLPDPQDLARRIRAGELGSAEAPAAPAPAPEEQRPMLAEPVLPRLPQSPQALYDHLIEKKAHRLASCFEGARMIRFQPPEMVIAAGQGIGPGFGKELQDCLNPRIGELGERWTISVQDGIGRPSLLDEAKAHESAARDALLATPVVAAAFAAFPDAELIGYAPEDRGDDPRSMSR</sequence>
<dbReference type="InterPro" id="IPR022107">
    <property type="entry name" value="DNA_pol_III_gamma/tau_C"/>
</dbReference>
<dbReference type="NCBIfam" id="TIGR02397">
    <property type="entry name" value="dnaX_nterm"/>
    <property type="match status" value="1"/>
</dbReference>
<evidence type="ECO:0000313" key="14">
    <source>
        <dbReference type="Proteomes" id="UP001169764"/>
    </source>
</evidence>
<accession>A0ABT8YC75</accession>
<keyword evidence="8 11" id="KW-0067">ATP-binding</keyword>
<keyword evidence="4 11" id="KW-0235">DNA replication</keyword>
<dbReference type="RefSeq" id="WP_303544650.1">
    <property type="nucleotide sequence ID" value="NZ_JAUOTP010000008.1"/>
</dbReference>
<dbReference type="InterPro" id="IPR045085">
    <property type="entry name" value="HLD_clamp_pol_III_gamma_tau"/>
</dbReference>
<evidence type="ECO:0000256" key="6">
    <source>
        <dbReference type="ARBA" id="ARBA00022741"/>
    </source>
</evidence>
<dbReference type="InterPro" id="IPR022754">
    <property type="entry name" value="DNA_pol_III_gamma-3"/>
</dbReference>
<dbReference type="PANTHER" id="PTHR11669:SF0">
    <property type="entry name" value="PROTEIN STICHEL-LIKE 2"/>
    <property type="match status" value="1"/>
</dbReference>
<keyword evidence="2 11" id="KW-0808">Transferase</keyword>
<dbReference type="InterPro" id="IPR003593">
    <property type="entry name" value="AAA+_ATPase"/>
</dbReference>
<dbReference type="Gene3D" id="1.20.272.10">
    <property type="match status" value="1"/>
</dbReference>
<evidence type="ECO:0000256" key="4">
    <source>
        <dbReference type="ARBA" id="ARBA00022705"/>
    </source>
</evidence>
<dbReference type="NCBIfam" id="NF006585">
    <property type="entry name" value="PRK09111.1"/>
    <property type="match status" value="1"/>
</dbReference>
<name>A0ABT8YC75_9SPHN</name>
<protein>
    <recommendedName>
        <fullName evidence="11">DNA polymerase III subunit gamma/tau</fullName>
        <ecNumber evidence="11">2.7.7.7</ecNumber>
    </recommendedName>
</protein>
<dbReference type="InterPro" id="IPR050238">
    <property type="entry name" value="DNA_Rep/Repair_Clamp_Loader"/>
</dbReference>
<dbReference type="InterPro" id="IPR012763">
    <property type="entry name" value="DNA_pol_III_sug/sutau_N"/>
</dbReference>
<dbReference type="CDD" id="cd18137">
    <property type="entry name" value="HLD_clamp_pol_III_gamma_tau"/>
    <property type="match status" value="1"/>
</dbReference>
<comment type="similarity">
    <text evidence="1 11">Belongs to the DnaX/STICHEL family.</text>
</comment>
<keyword evidence="3 11" id="KW-0548">Nucleotidyltransferase</keyword>
<evidence type="ECO:0000256" key="3">
    <source>
        <dbReference type="ARBA" id="ARBA00022695"/>
    </source>
</evidence>
<feature type="domain" description="AAA+ ATPase" evidence="12">
    <location>
        <begin position="42"/>
        <end position="189"/>
    </location>
</feature>
<keyword evidence="14" id="KW-1185">Reference proteome</keyword>